<evidence type="ECO:0000256" key="3">
    <source>
        <dbReference type="ARBA" id="ARBA00022737"/>
    </source>
</evidence>
<evidence type="ECO:0000256" key="5">
    <source>
        <dbReference type="PROSITE-ProRule" id="PRU00221"/>
    </source>
</evidence>
<protein>
    <submittedName>
        <fullName evidence="6">Uncharacterized protein</fullName>
    </submittedName>
</protein>
<dbReference type="PANTHER" id="PTHR19848:SF0">
    <property type="entry name" value="NOTCHLESS PROTEIN HOMOLOG 1"/>
    <property type="match status" value="1"/>
</dbReference>
<dbReference type="SUPFAM" id="SSF50978">
    <property type="entry name" value="WD40 repeat-like"/>
    <property type="match status" value="1"/>
</dbReference>
<dbReference type="InterPro" id="IPR015943">
    <property type="entry name" value="WD40/YVTN_repeat-like_dom_sf"/>
</dbReference>
<dbReference type="PROSITE" id="PS50082">
    <property type="entry name" value="WD_REPEATS_2"/>
    <property type="match status" value="1"/>
</dbReference>
<dbReference type="InterPro" id="IPR001680">
    <property type="entry name" value="WD40_rpt"/>
</dbReference>
<reference evidence="6 7" key="1">
    <citation type="submission" date="2024-11" db="EMBL/GenBank/DDBJ databases">
        <title>Adaptive evolution of stress response genes in parasites aligns with host niche diversity.</title>
        <authorList>
            <person name="Hahn C."/>
            <person name="Resl P."/>
        </authorList>
    </citation>
    <scope>NUCLEOTIDE SEQUENCE [LARGE SCALE GENOMIC DNA]</scope>
    <source>
        <strain evidence="6">EGGRZ-B1_66</strain>
        <tissue evidence="6">Body</tissue>
    </source>
</reference>
<feature type="repeat" description="WD" evidence="5">
    <location>
        <begin position="44"/>
        <end position="68"/>
    </location>
</feature>
<evidence type="ECO:0000256" key="2">
    <source>
        <dbReference type="ARBA" id="ARBA00022574"/>
    </source>
</evidence>
<evidence type="ECO:0000256" key="4">
    <source>
        <dbReference type="ARBA" id="ARBA00023242"/>
    </source>
</evidence>
<dbReference type="PANTHER" id="PTHR19848">
    <property type="entry name" value="WD40 REPEAT PROTEIN"/>
    <property type="match status" value="1"/>
</dbReference>
<dbReference type="InterPro" id="IPR036322">
    <property type="entry name" value="WD40_repeat_dom_sf"/>
</dbReference>
<dbReference type="GO" id="GO:0005634">
    <property type="term" value="C:nucleus"/>
    <property type="evidence" value="ECO:0007669"/>
    <property type="project" value="UniProtKB-SubCell"/>
</dbReference>
<comment type="subcellular location">
    <subcellularLocation>
        <location evidence="1">Nucleus</location>
    </subcellularLocation>
</comment>
<dbReference type="Pfam" id="PF00400">
    <property type="entry name" value="WD40"/>
    <property type="match status" value="2"/>
</dbReference>
<keyword evidence="3" id="KW-0677">Repeat</keyword>
<dbReference type="Proteomes" id="UP001626550">
    <property type="component" value="Unassembled WGS sequence"/>
</dbReference>
<proteinExistence type="predicted"/>
<evidence type="ECO:0000313" key="7">
    <source>
        <dbReference type="Proteomes" id="UP001626550"/>
    </source>
</evidence>
<sequence length="197" mass="22625">TVEVMSQEVFGLSCKQALVEHRSAVTCMAAVTNYYFKQANRYMNMLITSGWDRRICVWDLDTGALIDVAKDVHRLQWNEREHMANDVILDLVYSPERNEIGYVSADWYLYLRTFHLDGRKIQLKQKLQGHHGEVNCLAWRPPLHEISTAMYATDPSPFDLFGAWITGSVDGTIRVWVLFLPLPQCIIPEFGSPVCCQ</sequence>
<dbReference type="AlphaFoldDB" id="A0ABD2PPB1"/>
<evidence type="ECO:0000313" key="6">
    <source>
        <dbReference type="EMBL" id="KAL3309331.1"/>
    </source>
</evidence>
<gene>
    <name evidence="6" type="ORF">Ciccas_012124</name>
</gene>
<keyword evidence="7" id="KW-1185">Reference proteome</keyword>
<evidence type="ECO:0000256" key="1">
    <source>
        <dbReference type="ARBA" id="ARBA00004123"/>
    </source>
</evidence>
<name>A0ABD2PPB1_9PLAT</name>
<dbReference type="EMBL" id="JBJKFK010004039">
    <property type="protein sequence ID" value="KAL3309331.1"/>
    <property type="molecule type" value="Genomic_DNA"/>
</dbReference>
<dbReference type="SMART" id="SM00320">
    <property type="entry name" value="WD40"/>
    <property type="match status" value="2"/>
</dbReference>
<comment type="caution">
    <text evidence="6">The sequence shown here is derived from an EMBL/GenBank/DDBJ whole genome shotgun (WGS) entry which is preliminary data.</text>
</comment>
<organism evidence="6 7">
    <name type="scientific">Cichlidogyrus casuarinus</name>
    <dbReference type="NCBI Taxonomy" id="1844966"/>
    <lineage>
        <taxon>Eukaryota</taxon>
        <taxon>Metazoa</taxon>
        <taxon>Spiralia</taxon>
        <taxon>Lophotrochozoa</taxon>
        <taxon>Platyhelminthes</taxon>
        <taxon>Monogenea</taxon>
        <taxon>Monopisthocotylea</taxon>
        <taxon>Dactylogyridea</taxon>
        <taxon>Ancyrocephalidae</taxon>
        <taxon>Cichlidogyrus</taxon>
    </lineage>
</organism>
<keyword evidence="4" id="KW-0539">Nucleus</keyword>
<dbReference type="Gene3D" id="2.130.10.10">
    <property type="entry name" value="YVTN repeat-like/Quinoprotein amine dehydrogenase"/>
    <property type="match status" value="1"/>
</dbReference>
<keyword evidence="2 5" id="KW-0853">WD repeat</keyword>
<accession>A0ABD2PPB1</accession>
<feature type="non-terminal residue" evidence="6">
    <location>
        <position position="1"/>
    </location>
</feature>